<dbReference type="EMBL" id="JALP01000392">
    <property type="protein sequence ID" value="THG88399.1"/>
    <property type="molecule type" value="Genomic_DNA"/>
</dbReference>
<evidence type="ECO:0000313" key="5">
    <source>
        <dbReference type="Proteomes" id="UP000002754"/>
    </source>
</evidence>
<feature type="domain" description="Transposase DDE" evidence="2">
    <location>
        <begin position="370"/>
        <end position="492"/>
    </location>
</feature>
<proteinExistence type="predicted"/>
<reference evidence="4 6" key="2">
    <citation type="submission" date="2014-01" db="EMBL/GenBank/DDBJ databases">
        <title>Draft genome sequencing of Bacillus alcalophilus CGMCC 1.3604.</title>
        <authorList>
            <person name="Yang J."/>
            <person name="Diao L."/>
            <person name="Yang S."/>
        </authorList>
    </citation>
    <scope>NUCLEOTIDE SEQUENCE [LARGE SCALE GENOMIC DNA]</scope>
    <source>
        <strain evidence="4 6">CGMCC 1.3604</strain>
    </source>
</reference>
<gene>
    <name evidence="4" type="ORF">AJ85_04220</name>
    <name evidence="3" type="ORF">BALCAV_0200105</name>
</gene>
<dbReference type="InterPro" id="IPR025668">
    <property type="entry name" value="Tnp_DDE_dom"/>
</dbReference>
<organism evidence="3 5">
    <name type="scientific">Alkalihalobacillus alcalophilus ATCC 27647 = CGMCC 1.3604</name>
    <dbReference type="NCBI Taxonomy" id="1218173"/>
    <lineage>
        <taxon>Bacteria</taxon>
        <taxon>Bacillati</taxon>
        <taxon>Bacillota</taxon>
        <taxon>Bacilli</taxon>
        <taxon>Bacillales</taxon>
        <taxon>Bacillaceae</taxon>
        <taxon>Alkalihalobacillus</taxon>
    </lineage>
</organism>
<evidence type="ECO:0000313" key="3">
    <source>
        <dbReference type="EMBL" id="KGA99093.1"/>
    </source>
</evidence>
<protein>
    <submittedName>
        <fullName evidence="3 4">Transposase</fullName>
    </submittedName>
</protein>
<evidence type="ECO:0000313" key="6">
    <source>
        <dbReference type="Proteomes" id="UP000297014"/>
    </source>
</evidence>
<dbReference type="PANTHER" id="PTHR35604:SF2">
    <property type="entry name" value="TRANSPOSASE INSH FOR INSERTION SEQUENCE ELEMENT IS5A-RELATED"/>
    <property type="match status" value="1"/>
</dbReference>
<dbReference type="Proteomes" id="UP000002754">
    <property type="component" value="Unassembled WGS sequence"/>
</dbReference>
<dbReference type="PANTHER" id="PTHR35604">
    <property type="entry name" value="TRANSPOSASE INSH FOR INSERTION SEQUENCE ELEMENT IS5A-RELATED"/>
    <property type="match status" value="1"/>
</dbReference>
<evidence type="ECO:0000259" key="1">
    <source>
        <dbReference type="Pfam" id="PF05598"/>
    </source>
</evidence>
<evidence type="ECO:0000259" key="2">
    <source>
        <dbReference type="Pfam" id="PF13751"/>
    </source>
</evidence>
<feature type="domain" description="Transposase InsH N-terminal" evidence="1">
    <location>
        <begin position="17"/>
        <end position="112"/>
    </location>
</feature>
<dbReference type="AlphaFoldDB" id="A0A094WSN7"/>
<dbReference type="eggNOG" id="COG3039">
    <property type="taxonomic scope" value="Bacteria"/>
</dbReference>
<accession>A0A094WSN7</accession>
<dbReference type="OrthoDB" id="9789070at2"/>
<dbReference type="Pfam" id="PF13751">
    <property type="entry name" value="DDE_Tnp_1_6"/>
    <property type="match status" value="1"/>
</dbReference>
<comment type="caution">
    <text evidence="3">The sequence shown here is derived from an EMBL/GenBank/DDBJ whole genome shotgun (WGS) entry which is preliminary data.</text>
</comment>
<name>A0A094WSN7_ALKAL</name>
<evidence type="ECO:0000313" key="4">
    <source>
        <dbReference type="EMBL" id="THG88399.1"/>
    </source>
</evidence>
<dbReference type="Proteomes" id="UP000297014">
    <property type="component" value="Unassembled WGS sequence"/>
</dbReference>
<dbReference type="EMBL" id="ALPT02000001">
    <property type="protein sequence ID" value="KGA99093.1"/>
    <property type="molecule type" value="Genomic_DNA"/>
</dbReference>
<dbReference type="RefSeq" id="WP_040323172.1">
    <property type="nucleotide sequence ID" value="NZ_ALPT02000001.1"/>
</dbReference>
<dbReference type="Pfam" id="PF05598">
    <property type="entry name" value="DUF772"/>
    <property type="match status" value="1"/>
</dbReference>
<dbReference type="NCBIfam" id="NF033551">
    <property type="entry name" value="transpos_IS1182"/>
    <property type="match status" value="1"/>
</dbReference>
<reference evidence="3 5" key="1">
    <citation type="journal article" date="2014" name="Genome Announc.">
        <title>Draft Genome Sequence of Bacillus alcalophilus AV1934, a Classic Alkaliphile Isolated from Human Feces in 1934.</title>
        <authorList>
            <person name="Attie O."/>
            <person name="Jayaprakash A."/>
            <person name="Shah H."/>
            <person name="Paulsen I.T."/>
            <person name="Morino M."/>
            <person name="Takahashi Y."/>
            <person name="Narumi I."/>
            <person name="Sachidanandam R."/>
            <person name="Satoh K."/>
            <person name="Ito M."/>
            <person name="Krulwich T.A."/>
        </authorList>
    </citation>
    <scope>NUCLEOTIDE SEQUENCE [LARGE SCALE GENOMIC DNA]</scope>
    <source>
        <strain evidence="3 5">AV1934</strain>
    </source>
</reference>
<dbReference type="InterPro" id="IPR047629">
    <property type="entry name" value="IS1182_transpos"/>
</dbReference>
<sequence length="502" mass="57595">MIEQQSSLILSPYIDLYEKLIDPDHPLRRIKELVDFSFIDELFKGAYCLDNGRNGVPPIRMFKYLLLKEFYSLADRDLVARSKTDLAIKFFLDLAPEDDVIDPSLLSKFRKQRIKPIEEEMNEGKEEKEKGNLLTILIAKTVEIAEQHQIRMSSTVIVDSTHSSSRYHSMTAGRFIKEKAKLVRKSVYQFDESMKEKFPQKPKSDDGKEWCAYSKTLIETIEQEAKLEPIPAIQEKVNYLKEIVEDYQEGTVPSNDPDARVGYKSQDQSFFGYKTHTAMTTDRLITAAIVTTGEKADGRYLQDLVNQTRAAGVEIDTVIGDTAYSGKDNLQFAKEEGKIDLVSKLHPIITQHPNAQKGFVFNKDADMFACPAGHLAFKKKIDNRGQKENKNPQMKYFFDVEICQSCPMQEGCYKGTKTKTYSVTIKSPEHREQEHFQNSEVFQALARDRYMIEAKFGEMKNRHGFKKAKNSGLFGMSLQTAMTIFVVNLKRIMKLIDEKEQN</sequence>
<dbReference type="InterPro" id="IPR008490">
    <property type="entry name" value="Transposase_InsH_N"/>
</dbReference>
<keyword evidence="5" id="KW-1185">Reference proteome</keyword>